<protein>
    <submittedName>
        <fullName evidence="2">FHA domain-containing protein</fullName>
    </submittedName>
</protein>
<evidence type="ECO:0000313" key="3">
    <source>
        <dbReference type="Proteomes" id="UP001198893"/>
    </source>
</evidence>
<reference evidence="2" key="1">
    <citation type="submission" date="2021-10" db="EMBL/GenBank/DDBJ databases">
        <title>Anaerobic single-cell dispensing facilitates the cultivation of human gut bacteria.</title>
        <authorList>
            <person name="Afrizal A."/>
        </authorList>
    </citation>
    <scope>NUCLEOTIDE SEQUENCE</scope>
    <source>
        <strain evidence="2">CLA-AA-H204</strain>
    </source>
</reference>
<dbReference type="InterPro" id="IPR008984">
    <property type="entry name" value="SMAD_FHA_dom_sf"/>
</dbReference>
<sequence length="345" mass="39517">MAKYSISAHKNLIKITQKSMKKLPVNERELAVFQENLLPGLFRPAMEGKHRIIYTAPQSVSLSRYIRKGLNVHRFYSIVAQVVEMIKKIELYKFYLPNLVLDTEIIFVKETTGELFFLYEPLLSRESNINVYNFLEKMVKEIKSDDLELGKESRAFLDFIADTANYRIEDIEQYILKRYPQIYQEIKRTESGKSGFIASSQLANRQHYAPSAQIEPAYEPETTVLIEEDGTTLLDEEDGTVLLNEGSIAAGIIRLKTGEYFSIPGTIFSIGKSAENDLVLSDNKAISRKHAVIYKQNGNFVIVDQRSTNHSFLKGEMLEPDCKVELCDGDIIRLADEEFEFKLED</sequence>
<dbReference type="Pfam" id="PF00498">
    <property type="entry name" value="FHA"/>
    <property type="match status" value="1"/>
</dbReference>
<dbReference type="InterPro" id="IPR000253">
    <property type="entry name" value="FHA_dom"/>
</dbReference>
<dbReference type="SUPFAM" id="SSF49879">
    <property type="entry name" value="SMAD/FHA domain"/>
    <property type="match status" value="1"/>
</dbReference>
<dbReference type="Pfam" id="PF19909">
    <property type="entry name" value="DUF6382"/>
    <property type="match status" value="1"/>
</dbReference>
<feature type="domain" description="FHA" evidence="1">
    <location>
        <begin position="268"/>
        <end position="318"/>
    </location>
</feature>
<dbReference type="RefSeq" id="WP_227710698.1">
    <property type="nucleotide sequence ID" value="NZ_JAJEQW010000017.1"/>
</dbReference>
<evidence type="ECO:0000313" key="2">
    <source>
        <dbReference type="EMBL" id="MCC2243195.1"/>
    </source>
</evidence>
<gene>
    <name evidence="2" type="ORF">LKD47_13010</name>
</gene>
<organism evidence="2 3">
    <name type="scientific">Roseburia amylophila</name>
    <dbReference type="NCBI Taxonomy" id="2981794"/>
    <lineage>
        <taxon>Bacteria</taxon>
        <taxon>Bacillati</taxon>
        <taxon>Bacillota</taxon>
        <taxon>Clostridia</taxon>
        <taxon>Lachnospirales</taxon>
        <taxon>Lachnospiraceae</taxon>
        <taxon>Roseburia</taxon>
    </lineage>
</organism>
<evidence type="ECO:0000259" key="1">
    <source>
        <dbReference type="PROSITE" id="PS50006"/>
    </source>
</evidence>
<dbReference type="Gene3D" id="2.60.200.20">
    <property type="match status" value="1"/>
</dbReference>
<dbReference type="EMBL" id="JAJEQW010000017">
    <property type="protein sequence ID" value="MCC2243195.1"/>
    <property type="molecule type" value="Genomic_DNA"/>
</dbReference>
<dbReference type="Proteomes" id="UP001198893">
    <property type="component" value="Unassembled WGS sequence"/>
</dbReference>
<accession>A0AAW4WM37</accession>
<dbReference type="CDD" id="cd00060">
    <property type="entry name" value="FHA"/>
    <property type="match status" value="1"/>
</dbReference>
<dbReference type="AlphaFoldDB" id="A0AAW4WM37"/>
<comment type="caution">
    <text evidence="2">The sequence shown here is derived from an EMBL/GenBank/DDBJ whole genome shotgun (WGS) entry which is preliminary data.</text>
</comment>
<proteinExistence type="predicted"/>
<dbReference type="InterPro" id="IPR045962">
    <property type="entry name" value="DUF6382"/>
</dbReference>
<name>A0AAW4WM37_9FIRM</name>
<dbReference type="SMART" id="SM00240">
    <property type="entry name" value="FHA"/>
    <property type="match status" value="1"/>
</dbReference>
<dbReference type="PROSITE" id="PS50006">
    <property type="entry name" value="FHA_DOMAIN"/>
    <property type="match status" value="1"/>
</dbReference>